<evidence type="ECO:0000313" key="2">
    <source>
        <dbReference type="EMBL" id="CBJ28478.1"/>
    </source>
</evidence>
<evidence type="ECO:0000256" key="1">
    <source>
        <dbReference type="SAM" id="MobiDB-lite"/>
    </source>
</evidence>
<proteinExistence type="predicted"/>
<dbReference type="EMBL" id="FN649734">
    <property type="protein sequence ID" value="CBJ28478.1"/>
    <property type="molecule type" value="Genomic_DNA"/>
</dbReference>
<sequence>MELENTQLDRRALLRTIGGALASLASASALTASPQQAAAAAAAAAGTAVGRRPGAKRSPTFLCDDAVSYLYNPTKQSEVWLVGTAHISNSSATLVENVIRQIKPQVVMVELDAQRVGSFMEPPKQGEKALADGTGKEISPPAERTRNPFFGAFFKQLLDPNVSVNDRITEFFAAALGKAISKMYESMDQKGLSSGQEFTIAINEARACGAKLLLGDRDVRITLRRLSEALRSIDLQEISQSGQMETGLGLEALDGSSVESINSSLDILKNRETMRKVVGFYKEEAPELYNAMIGERDKVMAVNLMGLDGKQVTVAVVGLAHVDGIEGILMANGWKSQRC</sequence>
<reference evidence="2 3" key="1">
    <citation type="journal article" date="2010" name="Nature">
        <title>The Ectocarpus genome and the independent evolution of multicellularity in brown algae.</title>
        <authorList>
            <person name="Cock J.M."/>
            <person name="Sterck L."/>
            <person name="Rouze P."/>
            <person name="Scornet D."/>
            <person name="Allen A.E."/>
            <person name="Amoutzias G."/>
            <person name="Anthouard V."/>
            <person name="Artiguenave F."/>
            <person name="Aury J.M."/>
            <person name="Badger J.H."/>
            <person name="Beszteri B."/>
            <person name="Billiau K."/>
            <person name="Bonnet E."/>
            <person name="Bothwell J.H."/>
            <person name="Bowler C."/>
            <person name="Boyen C."/>
            <person name="Brownlee C."/>
            <person name="Carrano C.J."/>
            <person name="Charrier B."/>
            <person name="Cho G.Y."/>
            <person name="Coelho S.M."/>
            <person name="Collen J."/>
            <person name="Corre E."/>
            <person name="Da Silva C."/>
            <person name="Delage L."/>
            <person name="Delaroque N."/>
            <person name="Dittami S.M."/>
            <person name="Doulbeau S."/>
            <person name="Elias M."/>
            <person name="Farnham G."/>
            <person name="Gachon C.M."/>
            <person name="Gschloessl B."/>
            <person name="Heesch S."/>
            <person name="Jabbari K."/>
            <person name="Jubin C."/>
            <person name="Kawai H."/>
            <person name="Kimura K."/>
            <person name="Kloareg B."/>
            <person name="Kupper F.C."/>
            <person name="Lang D."/>
            <person name="Le Bail A."/>
            <person name="Leblanc C."/>
            <person name="Lerouge P."/>
            <person name="Lohr M."/>
            <person name="Lopez P.J."/>
            <person name="Martens C."/>
            <person name="Maumus F."/>
            <person name="Michel G."/>
            <person name="Miranda-Saavedra D."/>
            <person name="Morales J."/>
            <person name="Moreau H."/>
            <person name="Motomura T."/>
            <person name="Nagasato C."/>
            <person name="Napoli C.A."/>
            <person name="Nelson D.R."/>
            <person name="Nyvall-Collen P."/>
            <person name="Peters A.F."/>
            <person name="Pommier C."/>
            <person name="Potin P."/>
            <person name="Poulain J."/>
            <person name="Quesneville H."/>
            <person name="Read B."/>
            <person name="Rensing S.A."/>
            <person name="Ritter A."/>
            <person name="Rousvoal S."/>
            <person name="Samanta M."/>
            <person name="Samson G."/>
            <person name="Schroeder D.C."/>
            <person name="Segurens B."/>
            <person name="Strittmatter M."/>
            <person name="Tonon T."/>
            <person name="Tregear J.W."/>
            <person name="Valentin K."/>
            <person name="von Dassow P."/>
            <person name="Yamagishi T."/>
            <person name="Van de Peer Y."/>
            <person name="Wincker P."/>
        </authorList>
    </citation>
    <scope>NUCLEOTIDE SEQUENCE [LARGE SCALE GENOMIC DNA]</scope>
    <source>
        <strain evidence="3">Ec32 / CCAP1310/4</strain>
    </source>
</reference>
<keyword evidence="3" id="KW-1185">Reference proteome</keyword>
<dbReference type="STRING" id="2880.D7FHB1"/>
<dbReference type="OMA" id="ECHIARS"/>
<gene>
    <name evidence="2" type="ORF">Esi_0107_0007</name>
</gene>
<evidence type="ECO:0008006" key="4">
    <source>
        <dbReference type="Google" id="ProtNLM"/>
    </source>
</evidence>
<dbReference type="PANTHER" id="PTHR21530">
    <property type="entry name" value="PHEROMONE SHUTDOWN PROTEIN"/>
    <property type="match status" value="1"/>
</dbReference>
<dbReference type="Proteomes" id="UP000002630">
    <property type="component" value="Linkage Group LG09"/>
</dbReference>
<dbReference type="EMBL" id="FN647757">
    <property type="protein sequence ID" value="CBJ28478.1"/>
    <property type="molecule type" value="Genomic_DNA"/>
</dbReference>
<name>D7FHB1_ECTSI</name>
<dbReference type="CDD" id="cd14726">
    <property type="entry name" value="TraB_PrgY-like"/>
    <property type="match status" value="1"/>
</dbReference>
<dbReference type="InterPro" id="IPR046345">
    <property type="entry name" value="TraB_PrgY-like"/>
</dbReference>
<dbReference type="InterPro" id="IPR006311">
    <property type="entry name" value="TAT_signal"/>
</dbReference>
<dbReference type="InterPro" id="IPR002816">
    <property type="entry name" value="TraB/PrgY/GumN_fam"/>
</dbReference>
<evidence type="ECO:0000313" key="3">
    <source>
        <dbReference type="Proteomes" id="UP000002630"/>
    </source>
</evidence>
<dbReference type="PROSITE" id="PS51318">
    <property type="entry name" value="TAT"/>
    <property type="match status" value="1"/>
</dbReference>
<protein>
    <recommendedName>
        <fullName evidence="4">TraB family protein</fullName>
    </recommendedName>
</protein>
<accession>D7FHB1</accession>
<dbReference type="PANTHER" id="PTHR21530:SF7">
    <property type="entry name" value="TRAB DOMAIN-CONTAINING PROTEIN"/>
    <property type="match status" value="1"/>
</dbReference>
<organism evidence="2 3">
    <name type="scientific">Ectocarpus siliculosus</name>
    <name type="common">Brown alga</name>
    <name type="synonym">Conferva siliculosa</name>
    <dbReference type="NCBI Taxonomy" id="2880"/>
    <lineage>
        <taxon>Eukaryota</taxon>
        <taxon>Sar</taxon>
        <taxon>Stramenopiles</taxon>
        <taxon>Ochrophyta</taxon>
        <taxon>PX clade</taxon>
        <taxon>Phaeophyceae</taxon>
        <taxon>Ectocarpales</taxon>
        <taxon>Ectocarpaceae</taxon>
        <taxon>Ectocarpus</taxon>
    </lineage>
</organism>
<dbReference type="AlphaFoldDB" id="D7FHB1"/>
<feature type="region of interest" description="Disordered" evidence="1">
    <location>
        <begin position="123"/>
        <end position="142"/>
    </location>
</feature>
<dbReference type="eggNOG" id="KOG2860">
    <property type="taxonomic scope" value="Eukaryota"/>
</dbReference>
<dbReference type="Pfam" id="PF01963">
    <property type="entry name" value="TraB_PrgY_gumN"/>
    <property type="match status" value="1"/>
</dbReference>
<dbReference type="OrthoDB" id="48306at2759"/>
<dbReference type="InParanoid" id="D7FHB1"/>